<gene>
    <name evidence="1" type="ORF">LTRI10_LOCUS13021</name>
</gene>
<name>A0AAV2DAK2_9ROSI</name>
<accession>A0AAV2DAK2</accession>
<protein>
    <submittedName>
        <fullName evidence="1">Uncharacterized protein</fullName>
    </submittedName>
</protein>
<reference evidence="1 2" key="1">
    <citation type="submission" date="2024-04" db="EMBL/GenBank/DDBJ databases">
        <authorList>
            <person name="Fracassetti M."/>
        </authorList>
    </citation>
    <scope>NUCLEOTIDE SEQUENCE [LARGE SCALE GENOMIC DNA]</scope>
</reference>
<dbReference type="Proteomes" id="UP001497516">
    <property type="component" value="Chromosome 2"/>
</dbReference>
<sequence>MDEMFIQVEYCHLPPVCKSCGVFGHDCASPCELNVKRVWRKKTVTTVALASTSRTEEENVHTVEPVIESPPITPSALPSQEDFNLVVNGVKPLAQVMSSPIPLANYFAAICAKNIQLQDPLPTSSGRFT</sequence>
<dbReference type="AlphaFoldDB" id="A0AAV2DAK2"/>
<keyword evidence="2" id="KW-1185">Reference proteome</keyword>
<dbReference type="EMBL" id="OZ034815">
    <property type="protein sequence ID" value="CAL1370928.1"/>
    <property type="molecule type" value="Genomic_DNA"/>
</dbReference>
<evidence type="ECO:0000313" key="1">
    <source>
        <dbReference type="EMBL" id="CAL1370928.1"/>
    </source>
</evidence>
<organism evidence="1 2">
    <name type="scientific">Linum trigynum</name>
    <dbReference type="NCBI Taxonomy" id="586398"/>
    <lineage>
        <taxon>Eukaryota</taxon>
        <taxon>Viridiplantae</taxon>
        <taxon>Streptophyta</taxon>
        <taxon>Embryophyta</taxon>
        <taxon>Tracheophyta</taxon>
        <taxon>Spermatophyta</taxon>
        <taxon>Magnoliopsida</taxon>
        <taxon>eudicotyledons</taxon>
        <taxon>Gunneridae</taxon>
        <taxon>Pentapetalae</taxon>
        <taxon>rosids</taxon>
        <taxon>fabids</taxon>
        <taxon>Malpighiales</taxon>
        <taxon>Linaceae</taxon>
        <taxon>Linum</taxon>
    </lineage>
</organism>
<proteinExistence type="predicted"/>
<evidence type="ECO:0000313" key="2">
    <source>
        <dbReference type="Proteomes" id="UP001497516"/>
    </source>
</evidence>